<name>A0ABR7DA26_9CLOT</name>
<feature type="transmembrane region" description="Helical" evidence="9">
    <location>
        <begin position="258"/>
        <end position="279"/>
    </location>
</feature>
<feature type="domain" description="PTS EIIC type-3" evidence="10">
    <location>
        <begin position="9"/>
        <end position="425"/>
    </location>
</feature>
<evidence type="ECO:0000256" key="9">
    <source>
        <dbReference type="SAM" id="Phobius"/>
    </source>
</evidence>
<gene>
    <name evidence="11" type="ORF">H8S20_04935</name>
</gene>
<dbReference type="RefSeq" id="WP_032117825.1">
    <property type="nucleotide sequence ID" value="NZ_JACOOO010000005.1"/>
</dbReference>
<evidence type="ECO:0000256" key="8">
    <source>
        <dbReference type="PIRNR" id="PIRNR006351"/>
    </source>
</evidence>
<dbReference type="Proteomes" id="UP000596929">
    <property type="component" value="Unassembled WGS sequence"/>
</dbReference>
<accession>A0ABR7DA26</accession>
<keyword evidence="5 9" id="KW-0812">Transmembrane</keyword>
<feature type="transmembrane region" description="Helical" evidence="9">
    <location>
        <begin position="331"/>
        <end position="351"/>
    </location>
</feature>
<dbReference type="PIRSF" id="PIRSF006351">
    <property type="entry name" value="PTS_EIIC-Cellobiose"/>
    <property type="match status" value="1"/>
</dbReference>
<evidence type="ECO:0000313" key="11">
    <source>
        <dbReference type="EMBL" id="MBC5628234.1"/>
    </source>
</evidence>
<dbReference type="PANTHER" id="PTHR33989">
    <property type="match status" value="1"/>
</dbReference>
<feature type="transmembrane region" description="Helical" evidence="9">
    <location>
        <begin position="109"/>
        <end position="125"/>
    </location>
</feature>
<dbReference type="EMBL" id="JACOOO010000005">
    <property type="protein sequence ID" value="MBC5628234.1"/>
    <property type="molecule type" value="Genomic_DNA"/>
</dbReference>
<evidence type="ECO:0000256" key="3">
    <source>
        <dbReference type="ARBA" id="ARBA00022475"/>
    </source>
</evidence>
<keyword evidence="7 8" id="KW-0472">Membrane</keyword>
<feature type="transmembrane region" description="Helical" evidence="9">
    <location>
        <begin position="299"/>
        <end position="319"/>
    </location>
</feature>
<comment type="function">
    <text evidence="8">The phosphoenolpyruvate-dependent sugar phosphotransferase system (PTS), a major carbohydrate active -transport system, catalyzes the phosphorylation of incoming sugar substrates concomitant with their translocation across the cell membrane.</text>
</comment>
<dbReference type="Pfam" id="PF02378">
    <property type="entry name" value="PTS_EIIC"/>
    <property type="match status" value="1"/>
</dbReference>
<evidence type="ECO:0000256" key="4">
    <source>
        <dbReference type="ARBA" id="ARBA00022597"/>
    </source>
</evidence>
<evidence type="ECO:0000256" key="5">
    <source>
        <dbReference type="ARBA" id="ARBA00022692"/>
    </source>
</evidence>
<comment type="caution">
    <text evidence="11">The sequence shown here is derived from an EMBL/GenBank/DDBJ whole genome shotgun (WGS) entry which is preliminary data.</text>
</comment>
<evidence type="ECO:0000313" key="12">
    <source>
        <dbReference type="Proteomes" id="UP000596929"/>
    </source>
</evidence>
<keyword evidence="3 8" id="KW-1003">Cell membrane</keyword>
<dbReference type="InterPro" id="IPR003352">
    <property type="entry name" value="PTS_EIIC"/>
</dbReference>
<keyword evidence="6 9" id="KW-1133">Transmembrane helix</keyword>
<protein>
    <recommendedName>
        <fullName evidence="8">Permease IIC component</fullName>
    </recommendedName>
</protein>
<reference evidence="11 12" key="1">
    <citation type="submission" date="2020-08" db="EMBL/GenBank/DDBJ databases">
        <title>Genome public.</title>
        <authorList>
            <person name="Liu C."/>
            <person name="Sun Q."/>
        </authorList>
    </citation>
    <scope>NUCLEOTIDE SEQUENCE [LARGE SCALE GENOMIC DNA]</scope>
    <source>
        <strain evidence="11 12">NSJ-6</strain>
    </source>
</reference>
<keyword evidence="2 8" id="KW-0813">Transport</keyword>
<organism evidence="11 12">
    <name type="scientific">Clostridium hominis</name>
    <dbReference type="NCBI Taxonomy" id="2763036"/>
    <lineage>
        <taxon>Bacteria</taxon>
        <taxon>Bacillati</taxon>
        <taxon>Bacillota</taxon>
        <taxon>Clostridia</taxon>
        <taxon>Eubacteriales</taxon>
        <taxon>Clostridiaceae</taxon>
        <taxon>Clostridium</taxon>
    </lineage>
</organism>
<feature type="transmembrane region" description="Helical" evidence="9">
    <location>
        <begin position="184"/>
        <end position="204"/>
    </location>
</feature>
<evidence type="ECO:0000256" key="2">
    <source>
        <dbReference type="ARBA" id="ARBA00022448"/>
    </source>
</evidence>
<feature type="transmembrane region" description="Helical" evidence="9">
    <location>
        <begin position="71"/>
        <end position="97"/>
    </location>
</feature>
<evidence type="ECO:0000256" key="6">
    <source>
        <dbReference type="ARBA" id="ARBA00022989"/>
    </source>
</evidence>
<feature type="transmembrane region" description="Helical" evidence="9">
    <location>
        <begin position="145"/>
        <end position="164"/>
    </location>
</feature>
<dbReference type="NCBIfam" id="TIGR00410">
    <property type="entry name" value="lacE"/>
    <property type="match status" value="1"/>
</dbReference>
<feature type="transmembrane region" description="Helical" evidence="9">
    <location>
        <begin position="224"/>
        <end position="251"/>
    </location>
</feature>
<feature type="transmembrane region" description="Helical" evidence="9">
    <location>
        <begin position="357"/>
        <end position="375"/>
    </location>
</feature>
<dbReference type="PROSITE" id="PS51105">
    <property type="entry name" value="PTS_EIIC_TYPE_3"/>
    <property type="match status" value="1"/>
</dbReference>
<dbReference type="InterPro" id="IPR004501">
    <property type="entry name" value="PTS_EIIC_3"/>
</dbReference>
<feature type="transmembrane region" description="Helical" evidence="9">
    <location>
        <begin position="32"/>
        <end position="51"/>
    </location>
</feature>
<keyword evidence="4 8" id="KW-0762">Sugar transport</keyword>
<comment type="subcellular location">
    <subcellularLocation>
        <location evidence="1">Cell membrane</location>
        <topology evidence="1">Multi-pass membrane protein</topology>
    </subcellularLocation>
</comment>
<dbReference type="InterPro" id="IPR004796">
    <property type="entry name" value="PTS_IIC_cello"/>
</dbReference>
<evidence type="ECO:0000256" key="7">
    <source>
        <dbReference type="ARBA" id="ARBA00023136"/>
    </source>
</evidence>
<dbReference type="InterPro" id="IPR051088">
    <property type="entry name" value="PTS_Sugar-EIIC/EIIB"/>
</dbReference>
<evidence type="ECO:0000256" key="1">
    <source>
        <dbReference type="ARBA" id="ARBA00004651"/>
    </source>
</evidence>
<dbReference type="PANTHER" id="PTHR33989:SF4">
    <property type="entry name" value="PTS SYSTEM N,N'-DIACETYLCHITOBIOSE-SPECIFIC EIIC COMPONENT"/>
    <property type="match status" value="1"/>
</dbReference>
<keyword evidence="12" id="KW-1185">Reference proteome</keyword>
<evidence type="ECO:0000259" key="10">
    <source>
        <dbReference type="PROSITE" id="PS51105"/>
    </source>
</evidence>
<sequence>MYNKFLELLERYLSPIAAKVSANHVLMAIKDAFILSMPFTVVGSLTGLVKSQGDYWFAQWGVSLDGFLGKLLSIFGNINTVAMGLVGIIIVVASSYYYASHLKLNNDKVNPIITSLVALVTYFVTIPDKITVGTEVVSAYTINFFNYEGMFTGLIIGLLTAYIYSKLIKSKFTIKLPDSVPPMIMNSFMAIVPFFVVLLLFSTLRVVVETLGFESLQRLVADTIVAPLSGVGTGLPAVIIVIIIMQLLWFFGIHGFSIMWGLISVLWMPIFMEHIDIYLKTGSFESITQVAPNTLSNVYAMIGGSGSTLALVVLILIVAPKSSAERAVGKVSLIPGCFGINEPLTFGLPIVLNPIMFIPFVFVPVINAIIAYFAINSGLVTPLVVLNSGAEPVFLNVLVLAAFKWSPVILYALLFVLDMVLYAPFLKLQLKQNSANQETEMSF</sequence>
<proteinExistence type="predicted"/>